<evidence type="ECO:0000256" key="1">
    <source>
        <dbReference type="SAM" id="MobiDB-lite"/>
    </source>
</evidence>
<evidence type="ECO:0000313" key="3">
    <source>
        <dbReference type="EMBL" id="KAL3688858.1"/>
    </source>
</evidence>
<dbReference type="EMBL" id="JBJQOH010000004">
    <property type="protein sequence ID" value="KAL3688858.1"/>
    <property type="molecule type" value="Genomic_DNA"/>
</dbReference>
<dbReference type="PANTHER" id="PTHR33492:SF11">
    <property type="entry name" value="OS04G0670900 PROTEIN"/>
    <property type="match status" value="1"/>
</dbReference>
<organism evidence="3 4">
    <name type="scientific">Riccia sorocarpa</name>
    <dbReference type="NCBI Taxonomy" id="122646"/>
    <lineage>
        <taxon>Eukaryota</taxon>
        <taxon>Viridiplantae</taxon>
        <taxon>Streptophyta</taxon>
        <taxon>Embryophyta</taxon>
        <taxon>Marchantiophyta</taxon>
        <taxon>Marchantiopsida</taxon>
        <taxon>Marchantiidae</taxon>
        <taxon>Marchantiales</taxon>
        <taxon>Ricciaceae</taxon>
        <taxon>Riccia</taxon>
    </lineage>
</organism>
<protein>
    <recommendedName>
        <fullName evidence="2">Myb/SANT-like DNA-binding domain-containing protein</fullName>
    </recommendedName>
</protein>
<sequence length="472" mass="52428">MARPFWMDSPAVMDSQDQHVVPPYGVGGEFSFQAFRSHPPPAPYPGTRGHFDINVPVGVCEDVDPFPPQPVYTSQHVEPTENRAPRNDRPNAGTAQRQKKKPKAKGSTSERSAPSRPRKGNVPSSSSPDERSPSPDEADPDGNDNRDSEVETEEAGRGRKWKNWEITVLLEAKKDEAVMRLNAAPRGVVVRAKDRWDAISKKIQAKGVLYDGPQCRCKWNVLVREYRKIVDHNSCSGKEPWESMSSEERKEANLPQTFETEHLRILDSFMKDRAGQNPASVADSSLLSDNNVDDSDEANGKETTLNGKRKRVVGENTRFLVDGMKDSMKELGDVMTKLEAERIVADKEIEHGRMQEQSRNCERICDVLRMLAGAMAGLSPGPYRKKAPKKVDLGSHSEPDSSAFGGIEVLLGRLDVSEAKKKTNRARRSLTCHSSAASCCHPCHNVQAAEVSPTDYSDNVREELATELCLRQ</sequence>
<feature type="domain" description="Myb/SANT-like DNA-binding" evidence="2">
    <location>
        <begin position="159"/>
        <end position="243"/>
    </location>
</feature>
<feature type="region of interest" description="Disordered" evidence="1">
    <location>
        <begin position="236"/>
        <end position="255"/>
    </location>
</feature>
<dbReference type="Gene3D" id="1.10.10.60">
    <property type="entry name" value="Homeodomain-like"/>
    <property type="match status" value="1"/>
</dbReference>
<dbReference type="PANTHER" id="PTHR33492">
    <property type="entry name" value="OSJNBA0043A12.37 PROTEIN-RELATED"/>
    <property type="match status" value="1"/>
</dbReference>
<feature type="compositionally biased region" description="Basic and acidic residues" evidence="1">
    <location>
        <begin position="78"/>
        <end position="89"/>
    </location>
</feature>
<proteinExistence type="predicted"/>
<feature type="region of interest" description="Disordered" evidence="1">
    <location>
        <begin position="36"/>
        <end position="158"/>
    </location>
</feature>
<reference evidence="3 4" key="1">
    <citation type="submission" date="2024-09" db="EMBL/GenBank/DDBJ databases">
        <title>Chromosome-scale assembly of Riccia sorocarpa.</title>
        <authorList>
            <person name="Paukszto L."/>
        </authorList>
    </citation>
    <scope>NUCLEOTIDE SEQUENCE [LARGE SCALE GENOMIC DNA]</scope>
    <source>
        <strain evidence="3">LP-2024</strain>
        <tissue evidence="3">Aerial parts of the thallus</tissue>
    </source>
</reference>
<dbReference type="Pfam" id="PF13837">
    <property type="entry name" value="Myb_DNA-bind_4"/>
    <property type="match status" value="1"/>
</dbReference>
<dbReference type="Proteomes" id="UP001633002">
    <property type="component" value="Unassembled WGS sequence"/>
</dbReference>
<gene>
    <name evidence="3" type="ORF">R1sor_015167</name>
</gene>
<feature type="region of interest" description="Disordered" evidence="1">
    <location>
        <begin position="275"/>
        <end position="309"/>
    </location>
</feature>
<evidence type="ECO:0000313" key="4">
    <source>
        <dbReference type="Proteomes" id="UP001633002"/>
    </source>
</evidence>
<accession>A0ABD3HBT9</accession>
<keyword evidence="4" id="KW-1185">Reference proteome</keyword>
<feature type="compositionally biased region" description="Basic and acidic residues" evidence="1">
    <location>
        <begin position="143"/>
        <end position="157"/>
    </location>
</feature>
<name>A0ABD3HBT9_9MARC</name>
<dbReference type="InterPro" id="IPR044822">
    <property type="entry name" value="Myb_DNA-bind_4"/>
</dbReference>
<dbReference type="AlphaFoldDB" id="A0ABD3HBT9"/>
<evidence type="ECO:0000259" key="2">
    <source>
        <dbReference type="Pfam" id="PF13837"/>
    </source>
</evidence>
<comment type="caution">
    <text evidence="3">The sequence shown here is derived from an EMBL/GenBank/DDBJ whole genome shotgun (WGS) entry which is preliminary data.</text>
</comment>